<dbReference type="Proteomes" id="UP000037510">
    <property type="component" value="Unassembled WGS sequence"/>
</dbReference>
<reference evidence="1 2" key="1">
    <citation type="journal article" date="2015" name="Genome Biol. Evol.">
        <title>The genome of winter moth (Operophtera brumata) provides a genomic perspective on sexual dimorphism and phenology.</title>
        <authorList>
            <person name="Derks M.F."/>
            <person name="Smit S."/>
            <person name="Salis L."/>
            <person name="Schijlen E."/>
            <person name="Bossers A."/>
            <person name="Mateman C."/>
            <person name="Pijl A.S."/>
            <person name="de Ridder D."/>
            <person name="Groenen M.A."/>
            <person name="Visser M.E."/>
            <person name="Megens H.J."/>
        </authorList>
    </citation>
    <scope>NUCLEOTIDE SEQUENCE [LARGE SCALE GENOMIC DNA]</scope>
    <source>
        <strain evidence="1">WM2013NL</strain>
        <tissue evidence="1">Head and thorax</tissue>
    </source>
</reference>
<accession>A0A0L7LDN8</accession>
<evidence type="ECO:0000313" key="1">
    <source>
        <dbReference type="EMBL" id="KOB73296.1"/>
    </source>
</evidence>
<dbReference type="AlphaFoldDB" id="A0A0L7LDN8"/>
<sequence>MIRLSDIGQDVGSRVLDLNRSHRWILIVIVPTLCRCLQLDRTAIQIPRHEYVPKMENQGSME</sequence>
<proteinExistence type="predicted"/>
<gene>
    <name evidence="1" type="ORF">OBRU01_11307</name>
</gene>
<keyword evidence="2" id="KW-1185">Reference proteome</keyword>
<evidence type="ECO:0000313" key="2">
    <source>
        <dbReference type="Proteomes" id="UP000037510"/>
    </source>
</evidence>
<protein>
    <submittedName>
        <fullName evidence="1">Uncharacterized protein</fullName>
    </submittedName>
</protein>
<name>A0A0L7LDN8_OPEBR</name>
<dbReference type="EMBL" id="JTDY01001631">
    <property type="protein sequence ID" value="KOB73296.1"/>
    <property type="molecule type" value="Genomic_DNA"/>
</dbReference>
<organism evidence="1 2">
    <name type="scientific">Operophtera brumata</name>
    <name type="common">Winter moth</name>
    <name type="synonym">Phalaena brumata</name>
    <dbReference type="NCBI Taxonomy" id="104452"/>
    <lineage>
        <taxon>Eukaryota</taxon>
        <taxon>Metazoa</taxon>
        <taxon>Ecdysozoa</taxon>
        <taxon>Arthropoda</taxon>
        <taxon>Hexapoda</taxon>
        <taxon>Insecta</taxon>
        <taxon>Pterygota</taxon>
        <taxon>Neoptera</taxon>
        <taxon>Endopterygota</taxon>
        <taxon>Lepidoptera</taxon>
        <taxon>Glossata</taxon>
        <taxon>Ditrysia</taxon>
        <taxon>Geometroidea</taxon>
        <taxon>Geometridae</taxon>
        <taxon>Larentiinae</taxon>
        <taxon>Operophtera</taxon>
    </lineage>
</organism>
<comment type="caution">
    <text evidence="1">The sequence shown here is derived from an EMBL/GenBank/DDBJ whole genome shotgun (WGS) entry which is preliminary data.</text>
</comment>